<name>A0A151MIH3_ALLMI</name>
<accession>A0A151MIH3</accession>
<organism evidence="1 2">
    <name type="scientific">Alligator mississippiensis</name>
    <name type="common">American alligator</name>
    <dbReference type="NCBI Taxonomy" id="8496"/>
    <lineage>
        <taxon>Eukaryota</taxon>
        <taxon>Metazoa</taxon>
        <taxon>Chordata</taxon>
        <taxon>Craniata</taxon>
        <taxon>Vertebrata</taxon>
        <taxon>Euteleostomi</taxon>
        <taxon>Archelosauria</taxon>
        <taxon>Archosauria</taxon>
        <taxon>Crocodylia</taxon>
        <taxon>Alligatoridae</taxon>
        <taxon>Alligatorinae</taxon>
        <taxon>Alligator</taxon>
    </lineage>
</organism>
<dbReference type="EMBL" id="AKHW03006099">
    <property type="protein sequence ID" value="KYO24307.1"/>
    <property type="molecule type" value="Genomic_DNA"/>
</dbReference>
<reference evidence="1 2" key="1">
    <citation type="journal article" date="2012" name="Genome Biol.">
        <title>Sequencing three crocodilian genomes to illuminate the evolution of archosaurs and amniotes.</title>
        <authorList>
            <person name="St John J.A."/>
            <person name="Braun E.L."/>
            <person name="Isberg S.R."/>
            <person name="Miles L.G."/>
            <person name="Chong A.Y."/>
            <person name="Gongora J."/>
            <person name="Dalzell P."/>
            <person name="Moran C."/>
            <person name="Bed'hom B."/>
            <person name="Abzhanov A."/>
            <person name="Burgess S.C."/>
            <person name="Cooksey A.M."/>
            <person name="Castoe T.A."/>
            <person name="Crawford N.G."/>
            <person name="Densmore L.D."/>
            <person name="Drew J.C."/>
            <person name="Edwards S.V."/>
            <person name="Faircloth B.C."/>
            <person name="Fujita M.K."/>
            <person name="Greenwold M.J."/>
            <person name="Hoffmann F.G."/>
            <person name="Howard J.M."/>
            <person name="Iguchi T."/>
            <person name="Janes D.E."/>
            <person name="Khan S.Y."/>
            <person name="Kohno S."/>
            <person name="de Koning A.J."/>
            <person name="Lance S.L."/>
            <person name="McCarthy F.M."/>
            <person name="McCormack J.E."/>
            <person name="Merchant M.E."/>
            <person name="Peterson D.G."/>
            <person name="Pollock D.D."/>
            <person name="Pourmand N."/>
            <person name="Raney B.J."/>
            <person name="Roessler K.A."/>
            <person name="Sanford J.R."/>
            <person name="Sawyer R.H."/>
            <person name="Schmidt C.J."/>
            <person name="Triplett E.W."/>
            <person name="Tuberville T.D."/>
            <person name="Venegas-Anaya M."/>
            <person name="Howard J.T."/>
            <person name="Jarvis E.D."/>
            <person name="Guillette L.J.Jr."/>
            <person name="Glenn T.C."/>
            <person name="Green R.E."/>
            <person name="Ray D.A."/>
        </authorList>
    </citation>
    <scope>NUCLEOTIDE SEQUENCE [LARGE SCALE GENOMIC DNA]</scope>
    <source>
        <strain evidence="1">KSC_2009_1</strain>
    </source>
</reference>
<gene>
    <name evidence="1" type="ORF">Y1Q_0004334</name>
</gene>
<dbReference type="AlphaFoldDB" id="A0A151MIH3"/>
<evidence type="ECO:0000313" key="1">
    <source>
        <dbReference type="EMBL" id="KYO24307.1"/>
    </source>
</evidence>
<proteinExistence type="predicted"/>
<comment type="caution">
    <text evidence="1">The sequence shown here is derived from an EMBL/GenBank/DDBJ whole genome shotgun (WGS) entry which is preliminary data.</text>
</comment>
<protein>
    <submittedName>
        <fullName evidence="1">Uncharacterized protein</fullName>
    </submittedName>
</protein>
<dbReference type="Proteomes" id="UP000050525">
    <property type="component" value="Unassembled WGS sequence"/>
</dbReference>
<evidence type="ECO:0000313" key="2">
    <source>
        <dbReference type="Proteomes" id="UP000050525"/>
    </source>
</evidence>
<keyword evidence="2" id="KW-1185">Reference proteome</keyword>
<sequence length="72" mass="8493">MDVEVVGCMKMALSELQTYHQKAVAEDGEDTANATWHRDMWHRTMQPPPRLTYHLHCNFWYLLSEAQCSIIR</sequence>